<gene>
    <name evidence="2" type="ORF">FV139_10750</name>
</gene>
<proteinExistence type="predicted"/>
<feature type="transmembrane region" description="Helical" evidence="1">
    <location>
        <begin position="305"/>
        <end position="326"/>
    </location>
</feature>
<organism evidence="2 3">
    <name type="scientific">Parahaliea maris</name>
    <dbReference type="NCBI Taxonomy" id="2716870"/>
    <lineage>
        <taxon>Bacteria</taxon>
        <taxon>Pseudomonadati</taxon>
        <taxon>Pseudomonadota</taxon>
        <taxon>Gammaproteobacteria</taxon>
        <taxon>Cellvibrionales</taxon>
        <taxon>Halieaceae</taxon>
        <taxon>Parahaliea</taxon>
    </lineage>
</organism>
<feature type="transmembrane region" description="Helical" evidence="1">
    <location>
        <begin position="81"/>
        <end position="107"/>
    </location>
</feature>
<feature type="transmembrane region" description="Helical" evidence="1">
    <location>
        <begin position="12"/>
        <end position="30"/>
    </location>
</feature>
<accession>A0A5C9A003</accession>
<sequence length="566" mass="63572">MKTATAPTPSLAEGAAWYLLGALLFLGFGFTEMAGADLWWHLAGGREILDQGTLWLRDTWSYSAAGERWRNHEWLADLVYYGWYSLFGLKALLYWKLLVVVLCYGLLQSLLYRLCGSHAAALLLTVMALAVGAPFIDIRPHLYSLLAFVLLLHLGVRRAPFWQFALLFLVWVNLHGGFMLGLLVLPFLLFPFNAPSWDAVWKVAKWELGCVAVCVLNPDGVKVVIYPLTYALQAESPFRSIAEWLPPWTPGGIQSPLFFWVLPLLPLSLLCWLLPVVRRSTTFPWWSLGVALLTLAMALTSRRFIPLFGIALAVFMAPACGALLGLLRGYWRWGLWLAALVLGLYRLAPYPLQAAPAFHYLTAEYSFPHFMVEVMQRSGIRGKVFAYYNWGGYLHLRTDGAVSVYIDGRANTLYDDQTYLNYVSVLRGDPGWMDIVEQSGADYFLWPSDRGNARHKIRDLVQQRRWQPVFRTGSAILLARPGVALPRTLDLGPATEWSRLSEGWRQFLLGNYTAAVGIAEGVLEDAPYLWGACNLLTASHRQLGDEAAAAQALADCLSQFPSRYLR</sequence>
<dbReference type="EMBL" id="VRZA01000003">
    <property type="protein sequence ID" value="TXS94078.1"/>
    <property type="molecule type" value="Genomic_DNA"/>
</dbReference>
<feature type="transmembrane region" description="Helical" evidence="1">
    <location>
        <begin position="119"/>
        <end position="136"/>
    </location>
</feature>
<feature type="transmembrane region" description="Helical" evidence="1">
    <location>
        <begin position="283"/>
        <end position="299"/>
    </location>
</feature>
<keyword evidence="1" id="KW-0812">Transmembrane</keyword>
<feature type="transmembrane region" description="Helical" evidence="1">
    <location>
        <begin position="333"/>
        <end position="352"/>
    </location>
</feature>
<comment type="caution">
    <text evidence="2">The sequence shown here is derived from an EMBL/GenBank/DDBJ whole genome shotgun (WGS) entry which is preliminary data.</text>
</comment>
<dbReference type="SUPFAM" id="SSF48452">
    <property type="entry name" value="TPR-like"/>
    <property type="match status" value="1"/>
</dbReference>
<evidence type="ECO:0000313" key="3">
    <source>
        <dbReference type="Proteomes" id="UP000321039"/>
    </source>
</evidence>
<dbReference type="RefSeq" id="WP_148068420.1">
    <property type="nucleotide sequence ID" value="NZ_VRZA01000003.1"/>
</dbReference>
<evidence type="ECO:0000256" key="1">
    <source>
        <dbReference type="SAM" id="Phobius"/>
    </source>
</evidence>
<feature type="transmembrane region" description="Helical" evidence="1">
    <location>
        <begin position="142"/>
        <end position="159"/>
    </location>
</feature>
<evidence type="ECO:0000313" key="2">
    <source>
        <dbReference type="EMBL" id="TXS94078.1"/>
    </source>
</evidence>
<dbReference type="AlphaFoldDB" id="A0A5C9A003"/>
<feature type="transmembrane region" description="Helical" evidence="1">
    <location>
        <begin position="166"/>
        <end position="189"/>
    </location>
</feature>
<reference evidence="2 3" key="1">
    <citation type="submission" date="2019-08" db="EMBL/GenBank/DDBJ databases">
        <title>Parahaliea maris sp. nov., isolated from the surface seawater.</title>
        <authorList>
            <person name="Liu Y."/>
        </authorList>
    </citation>
    <scope>NUCLEOTIDE SEQUENCE [LARGE SCALE GENOMIC DNA]</scope>
    <source>
        <strain evidence="2 3">HSLHS9</strain>
    </source>
</reference>
<feature type="transmembrane region" description="Helical" evidence="1">
    <location>
        <begin position="257"/>
        <end position="276"/>
    </location>
</feature>
<name>A0A5C9A003_9GAMM</name>
<keyword evidence="3" id="KW-1185">Reference proteome</keyword>
<dbReference type="InterPro" id="IPR011990">
    <property type="entry name" value="TPR-like_helical_dom_sf"/>
</dbReference>
<keyword evidence="1" id="KW-0472">Membrane</keyword>
<keyword evidence="1" id="KW-1133">Transmembrane helix</keyword>
<protein>
    <submittedName>
        <fullName evidence="2">Uncharacterized protein</fullName>
    </submittedName>
</protein>
<dbReference type="Proteomes" id="UP000321039">
    <property type="component" value="Unassembled WGS sequence"/>
</dbReference>